<dbReference type="OrthoDB" id="302705at2759"/>
<evidence type="ECO:0000256" key="1">
    <source>
        <dbReference type="SAM" id="Phobius"/>
    </source>
</evidence>
<dbReference type="EMBL" id="DS113196">
    <property type="protein sequence ID" value="EAY20654.1"/>
    <property type="molecule type" value="Genomic_DNA"/>
</dbReference>
<dbReference type="VEuPathDB" id="TrichDB:TVAGG3_0953450"/>
<keyword evidence="1" id="KW-1133">Transmembrane helix</keyword>
<sequence length="192" mass="21504">MCTIVGLYLIFKQRRPCFDCEKGCPIGTLYGMPSGDALYGAVIGCYASKKNLLIGIITMLSVCFSRVSKGYHSVLQTIVGASIGISIYFIQIYAGYKFEIFNWLIALFLPLQALFDKNLKIATPKKFDNLHAWLFFDISTLLFDFLLCPPEAYNLFANVPITIPASIYYFTVFLSSTFALYTIEKGISLSLV</sequence>
<dbReference type="VEuPathDB" id="TrichDB:TVAG_163500"/>
<keyword evidence="3" id="KW-1185">Reference proteome</keyword>
<feature type="transmembrane region" description="Helical" evidence="1">
    <location>
        <begin position="167"/>
        <end position="183"/>
    </location>
</feature>
<dbReference type="PANTHER" id="PTHR14969">
    <property type="entry name" value="SPHINGOSINE-1-PHOSPHATE PHOSPHOHYDROLASE"/>
    <property type="match status" value="1"/>
</dbReference>
<feature type="transmembrane region" description="Helical" evidence="1">
    <location>
        <begin position="74"/>
        <end position="94"/>
    </location>
</feature>
<keyword evidence="1" id="KW-0812">Transmembrane</keyword>
<keyword evidence="1" id="KW-0472">Membrane</keyword>
<gene>
    <name evidence="2" type="ORF">TVAG_163500</name>
</gene>
<dbReference type="Gene3D" id="1.20.144.10">
    <property type="entry name" value="Phosphatidic acid phosphatase type 2/haloperoxidase"/>
    <property type="match status" value="1"/>
</dbReference>
<evidence type="ECO:0000313" key="3">
    <source>
        <dbReference type="Proteomes" id="UP000001542"/>
    </source>
</evidence>
<evidence type="ECO:0000313" key="2">
    <source>
        <dbReference type="EMBL" id="EAY20654.1"/>
    </source>
</evidence>
<reference evidence="2" key="2">
    <citation type="journal article" date="2007" name="Science">
        <title>Draft genome sequence of the sexually transmitted pathogen Trichomonas vaginalis.</title>
        <authorList>
            <person name="Carlton J.M."/>
            <person name="Hirt R.P."/>
            <person name="Silva J.C."/>
            <person name="Delcher A.L."/>
            <person name="Schatz M."/>
            <person name="Zhao Q."/>
            <person name="Wortman J.R."/>
            <person name="Bidwell S.L."/>
            <person name="Alsmark U.C.M."/>
            <person name="Besteiro S."/>
            <person name="Sicheritz-Ponten T."/>
            <person name="Noel C.J."/>
            <person name="Dacks J.B."/>
            <person name="Foster P.G."/>
            <person name="Simillion C."/>
            <person name="Van de Peer Y."/>
            <person name="Miranda-Saavedra D."/>
            <person name="Barton G.J."/>
            <person name="Westrop G.D."/>
            <person name="Mueller S."/>
            <person name="Dessi D."/>
            <person name="Fiori P.L."/>
            <person name="Ren Q."/>
            <person name="Paulsen I."/>
            <person name="Zhang H."/>
            <person name="Bastida-Corcuera F.D."/>
            <person name="Simoes-Barbosa A."/>
            <person name="Brown M.T."/>
            <person name="Hayes R.D."/>
            <person name="Mukherjee M."/>
            <person name="Okumura C.Y."/>
            <person name="Schneider R."/>
            <person name="Smith A.J."/>
            <person name="Vanacova S."/>
            <person name="Villalvazo M."/>
            <person name="Haas B.J."/>
            <person name="Pertea M."/>
            <person name="Feldblyum T.V."/>
            <person name="Utterback T.R."/>
            <person name="Shu C.L."/>
            <person name="Osoegawa K."/>
            <person name="de Jong P.J."/>
            <person name="Hrdy I."/>
            <person name="Horvathova L."/>
            <person name="Zubacova Z."/>
            <person name="Dolezal P."/>
            <person name="Malik S.B."/>
            <person name="Logsdon J.M. Jr."/>
            <person name="Henze K."/>
            <person name="Gupta A."/>
            <person name="Wang C.C."/>
            <person name="Dunne R.L."/>
            <person name="Upcroft J.A."/>
            <person name="Upcroft P."/>
            <person name="White O."/>
            <person name="Salzberg S.L."/>
            <person name="Tang P."/>
            <person name="Chiu C.-H."/>
            <person name="Lee Y.-S."/>
            <person name="Embley T.M."/>
            <person name="Coombs G.H."/>
            <person name="Mottram J.C."/>
            <person name="Tachezy J."/>
            <person name="Fraser-Liggett C.M."/>
            <person name="Johnson P.J."/>
        </authorList>
    </citation>
    <scope>NUCLEOTIDE SEQUENCE [LARGE SCALE GENOMIC DNA]</scope>
    <source>
        <strain evidence="2">G3</strain>
    </source>
</reference>
<dbReference type="PANTHER" id="PTHR14969:SF13">
    <property type="entry name" value="AT30094P"/>
    <property type="match status" value="1"/>
</dbReference>
<organism evidence="2 3">
    <name type="scientific">Trichomonas vaginalis (strain ATCC PRA-98 / G3)</name>
    <dbReference type="NCBI Taxonomy" id="412133"/>
    <lineage>
        <taxon>Eukaryota</taxon>
        <taxon>Metamonada</taxon>
        <taxon>Parabasalia</taxon>
        <taxon>Trichomonadida</taxon>
        <taxon>Trichomonadidae</taxon>
        <taxon>Trichomonas</taxon>
    </lineage>
</organism>
<dbReference type="Proteomes" id="UP000001542">
    <property type="component" value="Unassembled WGS sequence"/>
</dbReference>
<dbReference type="InParanoid" id="A2DG27"/>
<feature type="transmembrane region" description="Helical" evidence="1">
    <location>
        <begin position="37"/>
        <end position="62"/>
    </location>
</feature>
<accession>A2DG27</accession>
<dbReference type="GO" id="GO:0016020">
    <property type="term" value="C:membrane"/>
    <property type="evidence" value="ECO:0000318"/>
    <property type="project" value="GO_Central"/>
</dbReference>
<dbReference type="InterPro" id="IPR036938">
    <property type="entry name" value="PAP2/HPO_sf"/>
</dbReference>
<feature type="transmembrane region" description="Helical" evidence="1">
    <location>
        <begin position="100"/>
        <end position="118"/>
    </location>
</feature>
<dbReference type="SUPFAM" id="SSF48317">
    <property type="entry name" value="Acid phosphatase/Vanadium-dependent haloperoxidase"/>
    <property type="match status" value="1"/>
</dbReference>
<reference evidence="2" key="1">
    <citation type="submission" date="2006-10" db="EMBL/GenBank/DDBJ databases">
        <authorList>
            <person name="Amadeo P."/>
            <person name="Zhao Q."/>
            <person name="Wortman J."/>
            <person name="Fraser-Liggett C."/>
            <person name="Carlton J."/>
        </authorList>
    </citation>
    <scope>NUCLEOTIDE SEQUENCE</scope>
    <source>
        <strain evidence="2">G3</strain>
    </source>
</reference>
<dbReference type="GO" id="GO:0042392">
    <property type="term" value="F:sphingosine-1-phosphate phosphatase activity"/>
    <property type="evidence" value="ECO:0000318"/>
    <property type="project" value="GO_Central"/>
</dbReference>
<dbReference type="RefSeq" id="XP_001581640.1">
    <property type="nucleotide sequence ID" value="XM_001581590.1"/>
</dbReference>
<protein>
    <recommendedName>
        <fullName evidence="4">PAP2 superfamily protein</fullName>
    </recommendedName>
</protein>
<dbReference type="AlphaFoldDB" id="A2DG27"/>
<dbReference type="KEGG" id="tva:5466197"/>
<evidence type="ECO:0008006" key="4">
    <source>
        <dbReference type="Google" id="ProtNLM"/>
    </source>
</evidence>
<name>A2DG27_TRIV3</name>
<dbReference type="GO" id="GO:0046839">
    <property type="term" value="P:phospholipid dephosphorylation"/>
    <property type="evidence" value="ECO:0000318"/>
    <property type="project" value="GO_Central"/>
</dbReference>
<proteinExistence type="predicted"/>
<feature type="transmembrane region" description="Helical" evidence="1">
    <location>
        <begin position="130"/>
        <end position="147"/>
    </location>
</feature>
<dbReference type="eggNOG" id="ENOG502S2XU">
    <property type="taxonomic scope" value="Eukaryota"/>
</dbReference>